<dbReference type="AlphaFoldDB" id="C4G825"/>
<sequence length="49" mass="5330">MGKRKLSEEGIQLLRGDVSSLQGDQLNEVLIGGSRKAYAEQIFAPLKNA</sequence>
<gene>
    <name evidence="1" type="ORF">GCWU000342_00201</name>
</gene>
<comment type="caution">
    <text evidence="1">The sequence shown here is derived from an EMBL/GenBank/DDBJ whole genome shotgun (WGS) entry which is preliminary data.</text>
</comment>
<proteinExistence type="predicted"/>
<protein>
    <submittedName>
        <fullName evidence="1">Uncharacterized protein</fullName>
    </submittedName>
</protein>
<evidence type="ECO:0000313" key="1">
    <source>
        <dbReference type="EMBL" id="EEP28852.1"/>
    </source>
</evidence>
<reference evidence="1" key="1">
    <citation type="submission" date="2009-04" db="EMBL/GenBank/DDBJ databases">
        <authorList>
            <person name="Weinstock G."/>
            <person name="Sodergren E."/>
            <person name="Clifton S."/>
            <person name="Fulton L."/>
            <person name="Fulton B."/>
            <person name="Courtney L."/>
            <person name="Fronick C."/>
            <person name="Harrison M."/>
            <person name="Strong C."/>
            <person name="Farmer C."/>
            <person name="Delahaunty K."/>
            <person name="Markovic C."/>
            <person name="Hall O."/>
            <person name="Minx P."/>
            <person name="Tomlinson C."/>
            <person name="Mitreva M."/>
            <person name="Nelson J."/>
            <person name="Hou S."/>
            <person name="Wollam A."/>
            <person name="Pepin K.H."/>
            <person name="Johnson M."/>
            <person name="Bhonagiri V."/>
            <person name="Nash W.E."/>
            <person name="Warren W."/>
            <person name="Chinwalla A."/>
            <person name="Mardis E.R."/>
            <person name="Wilson R.K."/>
        </authorList>
    </citation>
    <scope>NUCLEOTIDE SEQUENCE [LARGE SCALE GENOMIC DNA]</scope>
    <source>
        <strain evidence="1">DSM 14600</strain>
    </source>
</reference>
<dbReference type="STRING" id="626523.GCWU000342_00201"/>
<dbReference type="HOGENOM" id="CLU_3140661_0_0_9"/>
<accession>C4G825</accession>
<dbReference type="Proteomes" id="UP000003494">
    <property type="component" value="Unassembled WGS sequence"/>
</dbReference>
<evidence type="ECO:0000313" key="2">
    <source>
        <dbReference type="Proteomes" id="UP000003494"/>
    </source>
</evidence>
<dbReference type="EMBL" id="ACIP02000001">
    <property type="protein sequence ID" value="EEP28852.1"/>
    <property type="molecule type" value="Genomic_DNA"/>
</dbReference>
<dbReference type="RefSeq" id="WP_006905240.1">
    <property type="nucleotide sequence ID" value="NZ_GG665866.1"/>
</dbReference>
<organism evidence="1 2">
    <name type="scientific">Shuttleworthella satelles DSM 14600</name>
    <dbReference type="NCBI Taxonomy" id="626523"/>
    <lineage>
        <taxon>Bacteria</taxon>
        <taxon>Bacillati</taxon>
        <taxon>Bacillota</taxon>
        <taxon>Clostridia</taxon>
        <taxon>Lachnospirales</taxon>
        <taxon>Lachnospiraceae</taxon>
        <taxon>Shuttleworthella</taxon>
    </lineage>
</organism>
<name>C4G825_9FIRM</name>
<keyword evidence="2" id="KW-1185">Reference proteome</keyword>